<comment type="caution">
    <text evidence="1">The sequence shown here is derived from an EMBL/GenBank/DDBJ whole genome shotgun (WGS) entry which is preliminary data.</text>
</comment>
<proteinExistence type="predicted"/>
<accession>A0ABQ9JGC8</accession>
<reference evidence="1" key="1">
    <citation type="journal article" date="2023" name="Insect Mol. Biol.">
        <title>Genome sequencing provides insights into the evolution of gene families encoding plant cell wall-degrading enzymes in longhorned beetles.</title>
        <authorList>
            <person name="Shin N.R."/>
            <person name="Okamura Y."/>
            <person name="Kirsch R."/>
            <person name="Pauchet Y."/>
        </authorList>
    </citation>
    <scope>NUCLEOTIDE SEQUENCE</scope>
    <source>
        <strain evidence="1">MMC_N1</strain>
    </source>
</reference>
<sequence>MINVFDYNILTVFIVDLLATTGDVALSWTSPIYPKLYSNDTSINPIGRPITESEDSLLGSFLL</sequence>
<keyword evidence="2" id="KW-1185">Reference proteome</keyword>
<gene>
    <name evidence="1" type="ORF">NQ317_003805</name>
</gene>
<name>A0ABQ9JGC8_9CUCU</name>
<dbReference type="EMBL" id="JAPWTJ010000570">
    <property type="protein sequence ID" value="KAJ8977230.1"/>
    <property type="molecule type" value="Genomic_DNA"/>
</dbReference>
<protein>
    <submittedName>
        <fullName evidence="1">Uncharacterized protein</fullName>
    </submittedName>
</protein>
<dbReference type="Proteomes" id="UP001162164">
    <property type="component" value="Unassembled WGS sequence"/>
</dbReference>
<evidence type="ECO:0000313" key="2">
    <source>
        <dbReference type="Proteomes" id="UP001162164"/>
    </source>
</evidence>
<organism evidence="1 2">
    <name type="scientific">Molorchus minor</name>
    <dbReference type="NCBI Taxonomy" id="1323400"/>
    <lineage>
        <taxon>Eukaryota</taxon>
        <taxon>Metazoa</taxon>
        <taxon>Ecdysozoa</taxon>
        <taxon>Arthropoda</taxon>
        <taxon>Hexapoda</taxon>
        <taxon>Insecta</taxon>
        <taxon>Pterygota</taxon>
        <taxon>Neoptera</taxon>
        <taxon>Endopterygota</taxon>
        <taxon>Coleoptera</taxon>
        <taxon>Polyphaga</taxon>
        <taxon>Cucujiformia</taxon>
        <taxon>Chrysomeloidea</taxon>
        <taxon>Cerambycidae</taxon>
        <taxon>Lamiinae</taxon>
        <taxon>Monochamini</taxon>
        <taxon>Molorchus</taxon>
    </lineage>
</organism>
<evidence type="ECO:0000313" key="1">
    <source>
        <dbReference type="EMBL" id="KAJ8977230.1"/>
    </source>
</evidence>